<protein>
    <submittedName>
        <fullName evidence="9">Carbohydrate ABC transporter permease</fullName>
    </submittedName>
</protein>
<organism evidence="9 10">
    <name type="scientific">Alicyclobacillus mali</name>
    <name type="common">ex Roth et al. 2021</name>
    <dbReference type="NCBI Taxonomy" id="1123961"/>
    <lineage>
        <taxon>Bacteria</taxon>
        <taxon>Bacillati</taxon>
        <taxon>Bacillota</taxon>
        <taxon>Bacilli</taxon>
        <taxon>Bacillales</taxon>
        <taxon>Alicyclobacillaceae</taxon>
        <taxon>Alicyclobacillus</taxon>
    </lineage>
</organism>
<comment type="similarity">
    <text evidence="7">Belongs to the binding-protein-dependent transport system permease family.</text>
</comment>
<keyword evidence="10" id="KW-1185">Reference proteome</keyword>
<dbReference type="PANTHER" id="PTHR43744:SF8">
    <property type="entry name" value="SN-GLYCEROL-3-PHOSPHATE TRANSPORT SYSTEM PERMEASE PROTEIN UGPE"/>
    <property type="match status" value="1"/>
</dbReference>
<comment type="caution">
    <text evidence="9">The sequence shown here is derived from an EMBL/GenBank/DDBJ whole genome shotgun (WGS) entry which is preliminary data.</text>
</comment>
<dbReference type="SUPFAM" id="SSF161098">
    <property type="entry name" value="MetI-like"/>
    <property type="match status" value="1"/>
</dbReference>
<evidence type="ECO:0000256" key="6">
    <source>
        <dbReference type="ARBA" id="ARBA00023136"/>
    </source>
</evidence>
<dbReference type="Proteomes" id="UP000642910">
    <property type="component" value="Unassembled WGS sequence"/>
</dbReference>
<keyword evidence="3" id="KW-1003">Cell membrane</keyword>
<feature type="domain" description="ABC transmembrane type-1" evidence="8">
    <location>
        <begin position="68"/>
        <end position="260"/>
    </location>
</feature>
<feature type="transmembrane region" description="Helical" evidence="7">
    <location>
        <begin position="239"/>
        <end position="259"/>
    </location>
</feature>
<dbReference type="Pfam" id="PF00528">
    <property type="entry name" value="BPD_transp_1"/>
    <property type="match status" value="1"/>
</dbReference>
<sequence>MKANPLLKGVSYALLTIAALLCLAPVYWMIRTSLMPTSSLLSSALWPAHPAWSNFAAAWRAQPFLLYLWNSVFTNGAIVALQVITSSLAAYALVFIPLRGKRWLFFAVLVAMMVPMQATFVPVYTMLSAMHLINTYGALILPYAGSAFGIFLMRQGFLTLPRDIVDAARVDGASEWWILTRIVLPNNKPTIVTLVLLNFVYHYNSLFWPLVATNSTNMRVVPVALSYFLTQDAGQTLQWNYAMAFDIFAIAPVVILFLIGQRYFVQGVAQTAVKG</sequence>
<evidence type="ECO:0000256" key="2">
    <source>
        <dbReference type="ARBA" id="ARBA00022448"/>
    </source>
</evidence>
<dbReference type="InterPro" id="IPR000515">
    <property type="entry name" value="MetI-like"/>
</dbReference>
<dbReference type="PANTHER" id="PTHR43744">
    <property type="entry name" value="ABC TRANSPORTER PERMEASE PROTEIN MG189-RELATED-RELATED"/>
    <property type="match status" value="1"/>
</dbReference>
<evidence type="ECO:0000259" key="8">
    <source>
        <dbReference type="PROSITE" id="PS50928"/>
    </source>
</evidence>
<dbReference type="EMBL" id="JADPKZ010000039">
    <property type="protein sequence ID" value="MBF8377837.1"/>
    <property type="molecule type" value="Genomic_DNA"/>
</dbReference>
<keyword evidence="2 7" id="KW-0813">Transport</keyword>
<dbReference type="Gene3D" id="1.10.3720.10">
    <property type="entry name" value="MetI-like"/>
    <property type="match status" value="1"/>
</dbReference>
<keyword evidence="4 7" id="KW-0812">Transmembrane</keyword>
<feature type="transmembrane region" description="Helical" evidence="7">
    <location>
        <begin position="191"/>
        <end position="211"/>
    </location>
</feature>
<name>A0ABS0F3H3_9BACL</name>
<dbReference type="PROSITE" id="PS50928">
    <property type="entry name" value="ABC_TM1"/>
    <property type="match status" value="1"/>
</dbReference>
<comment type="subcellular location">
    <subcellularLocation>
        <location evidence="1 7">Cell membrane</location>
        <topology evidence="1 7">Multi-pass membrane protein</topology>
    </subcellularLocation>
</comment>
<evidence type="ECO:0000313" key="10">
    <source>
        <dbReference type="Proteomes" id="UP000642910"/>
    </source>
</evidence>
<evidence type="ECO:0000256" key="4">
    <source>
        <dbReference type="ARBA" id="ARBA00022692"/>
    </source>
</evidence>
<evidence type="ECO:0000256" key="3">
    <source>
        <dbReference type="ARBA" id="ARBA00022475"/>
    </source>
</evidence>
<evidence type="ECO:0000256" key="5">
    <source>
        <dbReference type="ARBA" id="ARBA00022989"/>
    </source>
</evidence>
<evidence type="ECO:0000256" key="1">
    <source>
        <dbReference type="ARBA" id="ARBA00004651"/>
    </source>
</evidence>
<proteinExistence type="inferred from homology"/>
<evidence type="ECO:0000256" key="7">
    <source>
        <dbReference type="RuleBase" id="RU363032"/>
    </source>
</evidence>
<keyword evidence="5 7" id="KW-1133">Transmembrane helix</keyword>
<reference evidence="9 10" key="1">
    <citation type="submission" date="2020-11" db="EMBL/GenBank/DDBJ databases">
        <title>Genomic insight of Alicyclobacillus mali FL 18 reveals a new arsenic-resistant strain, with potential in environmental biotechnology.</title>
        <authorList>
            <person name="Fiorentino G."/>
            <person name="Gallo G."/>
            <person name="Aulitto M."/>
        </authorList>
    </citation>
    <scope>NUCLEOTIDE SEQUENCE [LARGE SCALE GENOMIC DNA]</scope>
    <source>
        <strain evidence="9 10">FL 18</strain>
    </source>
</reference>
<keyword evidence="6 7" id="KW-0472">Membrane</keyword>
<feature type="transmembrane region" description="Helical" evidence="7">
    <location>
        <begin position="133"/>
        <end position="153"/>
    </location>
</feature>
<accession>A0ABS0F3H3</accession>
<dbReference type="CDD" id="cd06261">
    <property type="entry name" value="TM_PBP2"/>
    <property type="match status" value="1"/>
</dbReference>
<feature type="transmembrane region" description="Helical" evidence="7">
    <location>
        <begin position="12"/>
        <end position="30"/>
    </location>
</feature>
<dbReference type="InterPro" id="IPR035906">
    <property type="entry name" value="MetI-like_sf"/>
</dbReference>
<dbReference type="RefSeq" id="WP_195867579.1">
    <property type="nucleotide sequence ID" value="NZ_JADPKZ010000039.1"/>
</dbReference>
<evidence type="ECO:0000313" key="9">
    <source>
        <dbReference type="EMBL" id="MBF8377837.1"/>
    </source>
</evidence>
<feature type="transmembrane region" description="Helical" evidence="7">
    <location>
        <begin position="103"/>
        <end position="127"/>
    </location>
</feature>
<gene>
    <name evidence="9" type="ORF">IW967_08165</name>
</gene>
<feature type="transmembrane region" description="Helical" evidence="7">
    <location>
        <begin position="72"/>
        <end position="96"/>
    </location>
</feature>